<dbReference type="AlphaFoldDB" id="L1KQV3"/>
<dbReference type="EMBL" id="AEJC01000457">
    <property type="protein sequence ID" value="EKX63181.1"/>
    <property type="molecule type" value="Genomic_DNA"/>
</dbReference>
<protein>
    <submittedName>
        <fullName evidence="1">Uncharacterized protein</fullName>
    </submittedName>
</protein>
<accession>L1KQV3</accession>
<comment type="caution">
    <text evidence="1">The sequence shown here is derived from an EMBL/GenBank/DDBJ whole genome shotgun (WGS) entry which is preliminary data.</text>
</comment>
<reference evidence="1 2" key="1">
    <citation type="submission" date="2012-11" db="EMBL/GenBank/DDBJ databases">
        <authorList>
            <person name="Huguet-Tapia J.C."/>
            <person name="Durkin A.S."/>
            <person name="Pettis G.S."/>
            <person name="Badger J.H."/>
        </authorList>
    </citation>
    <scope>NUCLEOTIDE SEQUENCE [LARGE SCALE GENOMIC DNA]</scope>
    <source>
        <strain evidence="1 2">91-03</strain>
    </source>
</reference>
<evidence type="ECO:0000313" key="2">
    <source>
        <dbReference type="Proteomes" id="UP000010411"/>
    </source>
</evidence>
<evidence type="ECO:0000313" key="1">
    <source>
        <dbReference type="EMBL" id="EKX63181.1"/>
    </source>
</evidence>
<keyword evidence="2" id="KW-1185">Reference proteome</keyword>
<gene>
    <name evidence="1" type="ORF">STRIP9103_04974</name>
</gene>
<name>L1KQV3_9ACTN</name>
<organism evidence="1 2">
    <name type="scientific">Streptomyces ipomoeae 91-03</name>
    <dbReference type="NCBI Taxonomy" id="698759"/>
    <lineage>
        <taxon>Bacteria</taxon>
        <taxon>Bacillati</taxon>
        <taxon>Actinomycetota</taxon>
        <taxon>Actinomycetes</taxon>
        <taxon>Kitasatosporales</taxon>
        <taxon>Streptomycetaceae</taxon>
        <taxon>Streptomyces</taxon>
    </lineage>
</organism>
<dbReference type="Proteomes" id="UP000010411">
    <property type="component" value="Unassembled WGS sequence"/>
</dbReference>
<proteinExistence type="predicted"/>
<sequence>MVVHHRPSAIGHHRPSAVTGRRPDAIAYLSIGALPFGTPPRRTMYGKGCGVYV</sequence>